<evidence type="ECO:0000256" key="4">
    <source>
        <dbReference type="ARBA" id="ARBA00022741"/>
    </source>
</evidence>
<dbReference type="PANTHER" id="PTHR48012">
    <property type="entry name" value="STERILE20-LIKE KINASE, ISOFORM B-RELATED"/>
    <property type="match status" value="1"/>
</dbReference>
<dbReference type="EMBL" id="CAJFDH010000006">
    <property type="protein sequence ID" value="CAD5228150.1"/>
    <property type="molecule type" value="Genomic_DNA"/>
</dbReference>
<dbReference type="PROSITE" id="PS00108">
    <property type="entry name" value="PROTEIN_KINASE_ST"/>
    <property type="match status" value="1"/>
</dbReference>
<proteinExistence type="inferred from homology"/>
<keyword evidence="6" id="KW-0067">ATP-binding</keyword>
<comment type="caution">
    <text evidence="11">The sequence shown here is derived from an EMBL/GenBank/DDBJ whole genome shotgun (WGS) entry which is preliminary data.</text>
</comment>
<organism evidence="11 12">
    <name type="scientific">Bursaphelenchus okinawaensis</name>
    <dbReference type="NCBI Taxonomy" id="465554"/>
    <lineage>
        <taxon>Eukaryota</taxon>
        <taxon>Metazoa</taxon>
        <taxon>Ecdysozoa</taxon>
        <taxon>Nematoda</taxon>
        <taxon>Chromadorea</taxon>
        <taxon>Rhabditida</taxon>
        <taxon>Tylenchina</taxon>
        <taxon>Tylenchomorpha</taxon>
        <taxon>Aphelenchoidea</taxon>
        <taxon>Aphelenchoididae</taxon>
        <taxon>Bursaphelenchus</taxon>
    </lineage>
</organism>
<dbReference type="Pfam" id="PF00069">
    <property type="entry name" value="Pkinase"/>
    <property type="match status" value="1"/>
</dbReference>
<evidence type="ECO:0000256" key="1">
    <source>
        <dbReference type="ARBA" id="ARBA00008874"/>
    </source>
</evidence>
<dbReference type="PANTHER" id="PTHR48012:SF10">
    <property type="entry name" value="FI20177P1"/>
    <property type="match status" value="1"/>
</dbReference>
<feature type="region of interest" description="Disordered" evidence="9">
    <location>
        <begin position="514"/>
        <end position="552"/>
    </location>
</feature>
<dbReference type="GO" id="GO:0005524">
    <property type="term" value="F:ATP binding"/>
    <property type="evidence" value="ECO:0007669"/>
    <property type="project" value="UniProtKB-KW"/>
</dbReference>
<keyword evidence="12" id="KW-1185">Reference proteome</keyword>
<dbReference type="SMART" id="SM00220">
    <property type="entry name" value="S_TKc"/>
    <property type="match status" value="1"/>
</dbReference>
<dbReference type="Gene3D" id="3.30.200.20">
    <property type="entry name" value="Phosphorylase Kinase, domain 1"/>
    <property type="match status" value="1"/>
</dbReference>
<evidence type="ECO:0000259" key="10">
    <source>
        <dbReference type="PROSITE" id="PS50011"/>
    </source>
</evidence>
<feature type="compositionally biased region" description="Basic and acidic residues" evidence="9">
    <location>
        <begin position="514"/>
        <end position="527"/>
    </location>
</feature>
<evidence type="ECO:0000313" key="12">
    <source>
        <dbReference type="Proteomes" id="UP000614601"/>
    </source>
</evidence>
<keyword evidence="2" id="KW-0723">Serine/threonine-protein kinase</keyword>
<dbReference type="Gene3D" id="1.10.510.10">
    <property type="entry name" value="Transferase(Phosphotransferase) domain 1"/>
    <property type="match status" value="1"/>
</dbReference>
<dbReference type="PROSITE" id="PS50011">
    <property type="entry name" value="PROTEIN_KINASE_DOM"/>
    <property type="match status" value="1"/>
</dbReference>
<feature type="domain" description="Protein kinase" evidence="10">
    <location>
        <begin position="40"/>
        <end position="327"/>
    </location>
</feature>
<dbReference type="OrthoDB" id="4062651at2759"/>
<accession>A0A811LMK3</accession>
<dbReference type="InterPro" id="IPR011009">
    <property type="entry name" value="Kinase-like_dom_sf"/>
</dbReference>
<evidence type="ECO:0000256" key="8">
    <source>
        <dbReference type="ARBA" id="ARBA00048679"/>
    </source>
</evidence>
<keyword evidence="3" id="KW-0808">Transferase</keyword>
<evidence type="ECO:0000256" key="2">
    <source>
        <dbReference type="ARBA" id="ARBA00022527"/>
    </source>
</evidence>
<gene>
    <name evidence="11" type="ORF">BOKJ2_LOCUS12534</name>
</gene>
<comment type="similarity">
    <text evidence="1">Belongs to the protein kinase superfamily. STE Ser/Thr protein kinase family. STE20 subfamily.</text>
</comment>
<evidence type="ECO:0000256" key="9">
    <source>
        <dbReference type="SAM" id="MobiDB-lite"/>
    </source>
</evidence>
<comment type="catalytic activity">
    <reaction evidence="7">
        <text>L-threonyl-[protein] + ATP = O-phospho-L-threonyl-[protein] + ADP + H(+)</text>
        <dbReference type="Rhea" id="RHEA:46608"/>
        <dbReference type="Rhea" id="RHEA-COMP:11060"/>
        <dbReference type="Rhea" id="RHEA-COMP:11605"/>
        <dbReference type="ChEBI" id="CHEBI:15378"/>
        <dbReference type="ChEBI" id="CHEBI:30013"/>
        <dbReference type="ChEBI" id="CHEBI:30616"/>
        <dbReference type="ChEBI" id="CHEBI:61977"/>
        <dbReference type="ChEBI" id="CHEBI:456216"/>
        <dbReference type="EC" id="2.7.11.1"/>
    </reaction>
</comment>
<dbReference type="InterPro" id="IPR008271">
    <property type="entry name" value="Ser/Thr_kinase_AS"/>
</dbReference>
<dbReference type="InterPro" id="IPR050629">
    <property type="entry name" value="STE20/SPS1-PAK"/>
</dbReference>
<reference evidence="11" key="1">
    <citation type="submission" date="2020-09" db="EMBL/GenBank/DDBJ databases">
        <authorList>
            <person name="Kikuchi T."/>
        </authorList>
    </citation>
    <scope>NUCLEOTIDE SEQUENCE</scope>
    <source>
        <strain evidence="11">SH1</strain>
    </source>
</reference>
<dbReference type="Proteomes" id="UP000783686">
    <property type="component" value="Unassembled WGS sequence"/>
</dbReference>
<dbReference type="AlphaFoldDB" id="A0A811LMK3"/>
<dbReference type="InterPro" id="IPR000719">
    <property type="entry name" value="Prot_kinase_dom"/>
</dbReference>
<keyword evidence="5" id="KW-0418">Kinase</keyword>
<evidence type="ECO:0000256" key="7">
    <source>
        <dbReference type="ARBA" id="ARBA00047899"/>
    </source>
</evidence>
<dbReference type="Proteomes" id="UP000614601">
    <property type="component" value="Unassembled WGS sequence"/>
</dbReference>
<evidence type="ECO:0000313" key="11">
    <source>
        <dbReference type="EMBL" id="CAD5228150.1"/>
    </source>
</evidence>
<evidence type="ECO:0000256" key="6">
    <source>
        <dbReference type="ARBA" id="ARBA00022840"/>
    </source>
</evidence>
<comment type="catalytic activity">
    <reaction evidence="8">
        <text>L-seryl-[protein] + ATP = O-phospho-L-seryl-[protein] + ADP + H(+)</text>
        <dbReference type="Rhea" id="RHEA:17989"/>
        <dbReference type="Rhea" id="RHEA-COMP:9863"/>
        <dbReference type="Rhea" id="RHEA-COMP:11604"/>
        <dbReference type="ChEBI" id="CHEBI:15378"/>
        <dbReference type="ChEBI" id="CHEBI:29999"/>
        <dbReference type="ChEBI" id="CHEBI:30616"/>
        <dbReference type="ChEBI" id="CHEBI:83421"/>
        <dbReference type="ChEBI" id="CHEBI:456216"/>
        <dbReference type="EC" id="2.7.11.1"/>
    </reaction>
</comment>
<dbReference type="GO" id="GO:0005737">
    <property type="term" value="C:cytoplasm"/>
    <property type="evidence" value="ECO:0007669"/>
    <property type="project" value="TreeGrafter"/>
</dbReference>
<evidence type="ECO:0000256" key="5">
    <source>
        <dbReference type="ARBA" id="ARBA00022777"/>
    </source>
</evidence>
<dbReference type="GO" id="GO:0004674">
    <property type="term" value="F:protein serine/threonine kinase activity"/>
    <property type="evidence" value="ECO:0007669"/>
    <property type="project" value="UniProtKB-KW"/>
</dbReference>
<sequence>MSDSHKKFARELEQVSSASSGVVSKDYEPIPKWTTGMEGYHYISLLGCGAVGDVFKARNVVENRFCAIKYMSFAPCNRKDIIREVKALNYLAHPNLIDMHTVSLVDKDMVLIVTPLYYSLARLLVHSVKLQRYNALTPPHMPMSEKCAGELMYQLLSGVSFMHEHGFMHRDLKSDNLMLDSYATLKIVDFGITRPFTKADLEGLGKMGTPCGTPYFMAPEIAVRLIEDNCPMYDVRAETWSCGVVLCEWLFVKPPYHMYDCDTHSYYQCMNILQYEGTADWENMYEDVPLQIKRKLSKKCVNFIENCLIGNAAKRKTVQTLMSDKWVTQYKDKKNKHVFEELLNDKVLDRLRREHEEKNTLVWYAKQVPSDGKCFVMFLFDFKGKAYNVNFYVGLMTDRRSDRSAEQTIRMQLLQLANIGVLDGRLYFIYTQKTIRLVTKYSEEHQVAAHLSEYTDHGDFATFKDHCMIVVGKNQDECLNAIKSEVPEVLPVLDDAEKEIDFKFDEKHFMKDEERFGRSSAKRDAPPRKPAPSTGKSLRERMSNRRRSASKYLDSIFGSNKLRFN</sequence>
<evidence type="ECO:0000256" key="3">
    <source>
        <dbReference type="ARBA" id="ARBA00022679"/>
    </source>
</evidence>
<dbReference type="EMBL" id="CAJFCW020000006">
    <property type="protein sequence ID" value="CAG9124177.1"/>
    <property type="molecule type" value="Genomic_DNA"/>
</dbReference>
<name>A0A811LMK3_9BILA</name>
<keyword evidence="4" id="KW-0547">Nucleotide-binding</keyword>
<dbReference type="SUPFAM" id="SSF56112">
    <property type="entry name" value="Protein kinase-like (PK-like)"/>
    <property type="match status" value="1"/>
</dbReference>
<protein>
    <recommendedName>
        <fullName evidence="10">Protein kinase domain-containing protein</fullName>
    </recommendedName>
</protein>